<organism evidence="1 2">
    <name type="scientific">Dysgonomonas alginatilytica</name>
    <dbReference type="NCBI Taxonomy" id="1605892"/>
    <lineage>
        <taxon>Bacteria</taxon>
        <taxon>Pseudomonadati</taxon>
        <taxon>Bacteroidota</taxon>
        <taxon>Bacteroidia</taxon>
        <taxon>Bacteroidales</taxon>
        <taxon>Dysgonomonadaceae</taxon>
        <taxon>Dysgonomonas</taxon>
    </lineage>
</organism>
<dbReference type="Proteomes" id="UP000247973">
    <property type="component" value="Unassembled WGS sequence"/>
</dbReference>
<dbReference type="InterPro" id="IPR021958">
    <property type="entry name" value="DUF3575"/>
</dbReference>
<sequence>MERNINMTKRLLFLSLILIIAINTYGQSEKSDYYAPTWALKTNALYLATTTLNIGVEMGLSKKLTLDVSGNYNPWNLGSNKKLKHFLVQPELRYWLCERFNGHFFGLHAHYGQFNVGGISMLGLDKYRYEGDLYGAGISYGYHWILNKRWSIEATIGLGYAYLDYSKFDCGECGSKIKDDTRHYWGPTKAGISLIYILK</sequence>
<evidence type="ECO:0000313" key="2">
    <source>
        <dbReference type="Proteomes" id="UP000247973"/>
    </source>
</evidence>
<proteinExistence type="predicted"/>
<dbReference type="SUPFAM" id="SSF103515">
    <property type="entry name" value="Autotransporter"/>
    <property type="match status" value="1"/>
</dbReference>
<dbReference type="Pfam" id="PF12099">
    <property type="entry name" value="DUF3575"/>
    <property type="match status" value="1"/>
</dbReference>
<dbReference type="Gene3D" id="2.40.128.130">
    <property type="entry name" value="Autotransporter beta-domain"/>
    <property type="match status" value="1"/>
</dbReference>
<keyword evidence="2" id="KW-1185">Reference proteome</keyword>
<comment type="caution">
    <text evidence="1">The sequence shown here is derived from an EMBL/GenBank/DDBJ whole genome shotgun (WGS) entry which is preliminary data.</text>
</comment>
<gene>
    <name evidence="1" type="ORF">CLV62_1397</name>
</gene>
<dbReference type="EMBL" id="QICL01000039">
    <property type="protein sequence ID" value="PXV59270.1"/>
    <property type="molecule type" value="Genomic_DNA"/>
</dbReference>
<protein>
    <submittedName>
        <fullName evidence="1">Uncharacterized protein DUF3575</fullName>
    </submittedName>
</protein>
<dbReference type="InterPro" id="IPR036709">
    <property type="entry name" value="Autotransporte_beta_dom_sf"/>
</dbReference>
<name>A0A2V3PIB7_9BACT</name>
<reference evidence="1 2" key="1">
    <citation type="submission" date="2018-03" db="EMBL/GenBank/DDBJ databases">
        <title>Genomic Encyclopedia of Archaeal and Bacterial Type Strains, Phase II (KMG-II): from individual species to whole genera.</title>
        <authorList>
            <person name="Goeker M."/>
        </authorList>
    </citation>
    <scope>NUCLEOTIDE SEQUENCE [LARGE SCALE GENOMIC DNA]</scope>
    <source>
        <strain evidence="1 2">DSM 100214</strain>
    </source>
</reference>
<accession>A0A2V3PIB7</accession>
<dbReference type="AlphaFoldDB" id="A0A2V3PIB7"/>
<evidence type="ECO:0000313" key="1">
    <source>
        <dbReference type="EMBL" id="PXV59270.1"/>
    </source>
</evidence>